<name>A0A397TI60_9GLOM</name>
<dbReference type="OrthoDB" id="2419440at2759"/>
<dbReference type="Proteomes" id="UP000265703">
    <property type="component" value="Unassembled WGS sequence"/>
</dbReference>
<dbReference type="AlphaFoldDB" id="A0A397TI60"/>
<reference evidence="2 3" key="1">
    <citation type="submission" date="2018-06" db="EMBL/GenBank/DDBJ databases">
        <title>Comparative genomics reveals the genomic features of Rhizophagus irregularis, R. cerebriforme, R. diaphanum and Gigaspora rosea, and their symbiotic lifestyle signature.</title>
        <authorList>
            <person name="Morin E."/>
            <person name="San Clemente H."/>
            <person name="Chen E.C.H."/>
            <person name="De La Providencia I."/>
            <person name="Hainaut M."/>
            <person name="Kuo A."/>
            <person name="Kohler A."/>
            <person name="Murat C."/>
            <person name="Tang N."/>
            <person name="Roy S."/>
            <person name="Loubradou J."/>
            <person name="Henrissat B."/>
            <person name="Grigoriev I.V."/>
            <person name="Corradi N."/>
            <person name="Roux C."/>
            <person name="Martin F.M."/>
        </authorList>
    </citation>
    <scope>NUCLEOTIDE SEQUENCE [LARGE SCALE GENOMIC DNA]</scope>
    <source>
        <strain evidence="2 3">DAOM 227022</strain>
    </source>
</reference>
<evidence type="ECO:0000313" key="3">
    <source>
        <dbReference type="Proteomes" id="UP000265703"/>
    </source>
</evidence>
<dbReference type="EMBL" id="QKYT01000079">
    <property type="protein sequence ID" value="RIA94524.1"/>
    <property type="molecule type" value="Genomic_DNA"/>
</dbReference>
<protein>
    <submittedName>
        <fullName evidence="2">Uncharacterized protein</fullName>
    </submittedName>
</protein>
<feature type="compositionally biased region" description="Low complexity" evidence="1">
    <location>
        <begin position="213"/>
        <end position="228"/>
    </location>
</feature>
<organism evidence="2 3">
    <name type="scientific">Glomus cerebriforme</name>
    <dbReference type="NCBI Taxonomy" id="658196"/>
    <lineage>
        <taxon>Eukaryota</taxon>
        <taxon>Fungi</taxon>
        <taxon>Fungi incertae sedis</taxon>
        <taxon>Mucoromycota</taxon>
        <taxon>Glomeromycotina</taxon>
        <taxon>Glomeromycetes</taxon>
        <taxon>Glomerales</taxon>
        <taxon>Glomeraceae</taxon>
        <taxon>Glomus</taxon>
    </lineage>
</organism>
<comment type="caution">
    <text evidence="2">The sequence shown here is derived from an EMBL/GenBank/DDBJ whole genome shotgun (WGS) entry which is preliminary data.</text>
</comment>
<feature type="region of interest" description="Disordered" evidence="1">
    <location>
        <begin position="200"/>
        <end position="236"/>
    </location>
</feature>
<feature type="compositionally biased region" description="Basic and acidic residues" evidence="1">
    <location>
        <begin position="202"/>
        <end position="212"/>
    </location>
</feature>
<proteinExistence type="predicted"/>
<feature type="compositionally biased region" description="Polar residues" evidence="1">
    <location>
        <begin position="35"/>
        <end position="45"/>
    </location>
</feature>
<keyword evidence="3" id="KW-1185">Reference proteome</keyword>
<gene>
    <name evidence="2" type="ORF">C1645_817896</name>
</gene>
<accession>A0A397TI60</accession>
<sequence length="236" mass="27146">MDNFLDSEYKKNVSNEIRQCNKEKKFLHESKLSESTEAIPLSTSPMDKEARSHKKKEAKNIVQDVFDFSIDESDKNHMMKFSLTAHQKNSDILKNISHLYEDTCNTDDEMIKANQAEMLCWVTFINGLDKSINKIMIKEKVGIKKAKGWIYDFILAHNPDTKRVTYINISVEPGRFMNKFFNEVNPTKVNTVTSDDDVYFDETNKDNMHDGDSNSCSDDSDPDSNSGDEMPDDSDR</sequence>
<evidence type="ECO:0000256" key="1">
    <source>
        <dbReference type="SAM" id="MobiDB-lite"/>
    </source>
</evidence>
<evidence type="ECO:0000313" key="2">
    <source>
        <dbReference type="EMBL" id="RIA94524.1"/>
    </source>
</evidence>
<feature type="region of interest" description="Disordered" evidence="1">
    <location>
        <begin position="30"/>
        <end position="55"/>
    </location>
</feature>